<accession>A0A6G1Z9Q3</accession>
<evidence type="ECO:0000313" key="2">
    <source>
        <dbReference type="EMBL" id="MRY10657.1"/>
    </source>
</evidence>
<organism evidence="2">
    <name type="scientific">Parabacteroides goldsteinii</name>
    <dbReference type="NCBI Taxonomy" id="328812"/>
    <lineage>
        <taxon>Bacteria</taxon>
        <taxon>Pseudomonadati</taxon>
        <taxon>Bacteroidota</taxon>
        <taxon>Bacteroidia</taxon>
        <taxon>Bacteroidales</taxon>
        <taxon>Tannerellaceae</taxon>
        <taxon>Parabacteroides</taxon>
    </lineage>
</organism>
<dbReference type="RefSeq" id="WP_010801352.1">
    <property type="nucleotide sequence ID" value="NZ_CAJSYT010000010.1"/>
</dbReference>
<name>A0A6G1Z9Q3_9BACT</name>
<dbReference type="InterPro" id="IPR043729">
    <property type="entry name" value="DUF5672"/>
</dbReference>
<dbReference type="EMBL" id="WKLP01000004">
    <property type="protein sequence ID" value="MRY10657.1"/>
    <property type="molecule type" value="Genomic_DNA"/>
</dbReference>
<dbReference type="AlphaFoldDB" id="A0A6G1Z9Q3"/>
<comment type="caution">
    <text evidence="2">The sequence shown here is derived from an EMBL/GenBank/DDBJ whole genome shotgun (WGS) entry which is preliminary data.</text>
</comment>
<gene>
    <name evidence="2" type="ORF">GKE01_04125</name>
</gene>
<sequence>MDLVKVVIPIYKNTFSKMEMRSLTQAYEVLHSYPLVVIKPFSLNLSELQVEFPKLIVTSFDDNYFKGISGYNHLMLTSEFYERFLDSQYILIYQLDAFVFHDELSDWCNKGYDYIGAPWLQKPVYRLPIISIIMSLIHRYQKSTGKPSKQDLYNKIGNGGLSLRKVASHYRVTQEQVDLIRFYLSQKRHHLYNEDVFWATEADGFIYPEVKEALRFAFDKYPRYCYKLNNHQLPFGCHSWYKRKMKKFWKPIIQF</sequence>
<protein>
    <recommendedName>
        <fullName evidence="1">DUF5672 domain-containing protein</fullName>
    </recommendedName>
</protein>
<feature type="domain" description="DUF5672" evidence="1">
    <location>
        <begin position="57"/>
        <end position="238"/>
    </location>
</feature>
<dbReference type="Pfam" id="PF18922">
    <property type="entry name" value="DUF5672"/>
    <property type="match status" value="1"/>
</dbReference>
<proteinExistence type="predicted"/>
<evidence type="ECO:0000259" key="1">
    <source>
        <dbReference type="Pfam" id="PF18922"/>
    </source>
</evidence>
<reference evidence="2" key="1">
    <citation type="journal article" date="2019" name="Nat. Med.">
        <title>A library of human gut bacterial isolates paired with longitudinal multiomics data enables mechanistic microbiome research.</title>
        <authorList>
            <person name="Poyet M."/>
            <person name="Groussin M."/>
            <person name="Gibbons S.M."/>
            <person name="Avila-Pacheco J."/>
            <person name="Jiang X."/>
            <person name="Kearney S.M."/>
            <person name="Perrotta A.R."/>
            <person name="Berdy B."/>
            <person name="Zhao S."/>
            <person name="Lieberman T.D."/>
            <person name="Swanson P.K."/>
            <person name="Smith M."/>
            <person name="Roesemann S."/>
            <person name="Alexander J.E."/>
            <person name="Rich S.A."/>
            <person name="Livny J."/>
            <person name="Vlamakis H."/>
            <person name="Clish C."/>
            <person name="Bullock K."/>
            <person name="Deik A."/>
            <person name="Scott J."/>
            <person name="Pierce K.A."/>
            <person name="Xavier R.J."/>
            <person name="Alm E.J."/>
        </authorList>
    </citation>
    <scope>NUCLEOTIDE SEQUENCE</scope>
    <source>
        <strain evidence="2">BIOML-A4</strain>
    </source>
</reference>